<organism evidence="5 6">
    <name type="scientific">Oceanisphaera sediminis</name>
    <dbReference type="NCBI Taxonomy" id="981381"/>
    <lineage>
        <taxon>Bacteria</taxon>
        <taxon>Pseudomonadati</taxon>
        <taxon>Pseudomonadota</taxon>
        <taxon>Gammaproteobacteria</taxon>
        <taxon>Aeromonadales</taxon>
        <taxon>Aeromonadaceae</taxon>
        <taxon>Oceanisphaera</taxon>
    </lineage>
</organism>
<dbReference type="InterPro" id="IPR000835">
    <property type="entry name" value="HTH_MarR-typ"/>
</dbReference>
<comment type="caution">
    <text evidence="5">The sequence shown here is derived from an EMBL/GenBank/DDBJ whole genome shotgun (WGS) entry which is preliminary data.</text>
</comment>
<sequence>MQDIFNETSKLPNAELRDTLPLWRRPGFLIRRAHQIHQALFLEECSEFNLTPIQYGVLTELFDHPGPDQITLARELGIDRTNVADVLQRLEKRGFIVRKTAEHDRRMKLVSLTSEGKEVLMAMFDSMKESQKKLMAPFSEEEKATFISLLLRLVTENNHLGRTDFNPQTRIKK</sequence>
<evidence type="ECO:0000256" key="2">
    <source>
        <dbReference type="ARBA" id="ARBA00023125"/>
    </source>
</evidence>
<protein>
    <submittedName>
        <fullName evidence="5">MarR family transcriptional regulator</fullName>
    </submittedName>
</protein>
<keyword evidence="2" id="KW-0238">DNA-binding</keyword>
<dbReference type="InterPro" id="IPR036390">
    <property type="entry name" value="WH_DNA-bd_sf"/>
</dbReference>
<dbReference type="SMART" id="SM00347">
    <property type="entry name" value="HTH_MARR"/>
    <property type="match status" value="1"/>
</dbReference>
<dbReference type="PRINTS" id="PR00598">
    <property type="entry name" value="HTHMARR"/>
</dbReference>
<dbReference type="Pfam" id="PF12802">
    <property type="entry name" value="MarR_2"/>
    <property type="match status" value="1"/>
</dbReference>
<dbReference type="Proteomes" id="UP001501479">
    <property type="component" value="Unassembled WGS sequence"/>
</dbReference>
<dbReference type="EMBL" id="BAABDS010000022">
    <property type="protein sequence ID" value="GAA3707710.1"/>
    <property type="molecule type" value="Genomic_DNA"/>
</dbReference>
<feature type="domain" description="HTH marR-type" evidence="4">
    <location>
        <begin position="26"/>
        <end position="155"/>
    </location>
</feature>
<gene>
    <name evidence="5" type="ORF">GCM10022421_13300</name>
</gene>
<dbReference type="InterPro" id="IPR036388">
    <property type="entry name" value="WH-like_DNA-bd_sf"/>
</dbReference>
<evidence type="ECO:0000313" key="6">
    <source>
        <dbReference type="Proteomes" id="UP001501479"/>
    </source>
</evidence>
<dbReference type="PANTHER" id="PTHR42756">
    <property type="entry name" value="TRANSCRIPTIONAL REGULATOR, MARR"/>
    <property type="match status" value="1"/>
</dbReference>
<keyword evidence="6" id="KW-1185">Reference proteome</keyword>
<dbReference type="PANTHER" id="PTHR42756:SF1">
    <property type="entry name" value="TRANSCRIPTIONAL REPRESSOR OF EMRAB OPERON"/>
    <property type="match status" value="1"/>
</dbReference>
<dbReference type="PROSITE" id="PS50995">
    <property type="entry name" value="HTH_MARR_2"/>
    <property type="match status" value="1"/>
</dbReference>
<evidence type="ECO:0000313" key="5">
    <source>
        <dbReference type="EMBL" id="GAA3707710.1"/>
    </source>
</evidence>
<name>A0ABP7DQJ1_9GAMM</name>
<keyword evidence="3" id="KW-0804">Transcription</keyword>
<accession>A0ABP7DQJ1</accession>
<evidence type="ECO:0000259" key="4">
    <source>
        <dbReference type="PROSITE" id="PS50995"/>
    </source>
</evidence>
<dbReference type="Gene3D" id="1.10.10.10">
    <property type="entry name" value="Winged helix-like DNA-binding domain superfamily/Winged helix DNA-binding domain"/>
    <property type="match status" value="1"/>
</dbReference>
<dbReference type="RefSeq" id="WP_344963598.1">
    <property type="nucleotide sequence ID" value="NZ_BAABDS010000022.1"/>
</dbReference>
<keyword evidence="1" id="KW-0805">Transcription regulation</keyword>
<evidence type="ECO:0000256" key="1">
    <source>
        <dbReference type="ARBA" id="ARBA00023015"/>
    </source>
</evidence>
<reference evidence="6" key="1">
    <citation type="journal article" date="2019" name="Int. J. Syst. Evol. Microbiol.">
        <title>The Global Catalogue of Microorganisms (GCM) 10K type strain sequencing project: providing services to taxonomists for standard genome sequencing and annotation.</title>
        <authorList>
            <consortium name="The Broad Institute Genomics Platform"/>
            <consortium name="The Broad Institute Genome Sequencing Center for Infectious Disease"/>
            <person name="Wu L."/>
            <person name="Ma J."/>
        </authorList>
    </citation>
    <scope>NUCLEOTIDE SEQUENCE [LARGE SCALE GENOMIC DNA]</scope>
    <source>
        <strain evidence="6">JCM 17329</strain>
    </source>
</reference>
<proteinExistence type="predicted"/>
<dbReference type="SUPFAM" id="SSF46785">
    <property type="entry name" value="Winged helix' DNA-binding domain"/>
    <property type="match status" value="1"/>
</dbReference>
<evidence type="ECO:0000256" key="3">
    <source>
        <dbReference type="ARBA" id="ARBA00023163"/>
    </source>
</evidence>